<dbReference type="EMBL" id="ASHM01027279">
    <property type="protein sequence ID" value="PNX74277.1"/>
    <property type="molecule type" value="Genomic_DNA"/>
</dbReference>
<evidence type="ECO:0000259" key="3">
    <source>
        <dbReference type="Pfam" id="PF25597"/>
    </source>
</evidence>
<sequence length="762" mass="86057">MWNFSVQHAVHIINRLPSPLLNLKCPYELLYKKPPSLVHLKVFGCLSYATTLQAHRTKFDSRARKAIFLGFKDGTKGYILYDLSSHDIFVSRNVVFYETYFPLRHSQPVHNASDFSKPLPSNSILDDPVSHTHNSLPLPVMFEPDSTSPSSVNIEPDRTISSPASSSHTPLSSSSHDRPNLAPPPYHDNLRRSTRTITRPGYLEDYHCYSVTGSVNNNISHPNYPLSSVLSYDNCVPEYKSFCCSISAIIEPKTFSQASKLDCWRKAMDAELLALDENKTWSVVDLPHGKTPIGCKWVYKIKYHANGSIERYKARLVAKGYTQMEGIDYFDTFSPVAKITTVRFLLALASIKGWDLEQLDVNNAFLHGDLNEEVYMSLPPGYSSAIGSNKVCRLHKSLYGLKQASRQWYSKLSSALISFGYKQSVSDHSLYIKSTDSEFTALLVYVDDIVLAGNSSKEIQAVKHFLDQKFKIKDLGKLRYFLGFEIARSPKGIFVNQRKYTLELLQDTGFLATKPSNIPFNPTTKLSSTDGAPLKDPSSYRRLIGRLLYLTNTRPDISFSVQHLSQFVSKPLIPHYTAATRILKYLKSAPANGLFFPVSSSLKLTGYADSDWARCPDTRKSITGYCVFIGSSLISWKSKKQNTVSRSSTEAEYRALASLTCEIQWLQYLFQDFKMKFSNPASVFCDSRSAIYLAHNPAFHERSKHIEIDCHVIREKIQSQLIHLLPIPSNSQIADMFTKPLHFPAFFDLLSKLNLCSIHSPT</sequence>
<reference evidence="4 5" key="1">
    <citation type="journal article" date="2014" name="Am. J. Bot.">
        <title>Genome assembly and annotation for red clover (Trifolium pratense; Fabaceae).</title>
        <authorList>
            <person name="Istvanek J."/>
            <person name="Jaros M."/>
            <person name="Krenek A."/>
            <person name="Repkova J."/>
        </authorList>
    </citation>
    <scope>NUCLEOTIDE SEQUENCE [LARGE SCALE GENOMIC DNA]</scope>
    <source>
        <strain evidence="5">cv. Tatra</strain>
        <tissue evidence="4">Young leaves</tissue>
    </source>
</reference>
<comment type="caution">
    <text evidence="4">The sequence shown here is derived from an EMBL/GenBank/DDBJ whole genome shotgun (WGS) entry which is preliminary data.</text>
</comment>
<organism evidence="4 5">
    <name type="scientific">Trifolium pratense</name>
    <name type="common">Red clover</name>
    <dbReference type="NCBI Taxonomy" id="57577"/>
    <lineage>
        <taxon>Eukaryota</taxon>
        <taxon>Viridiplantae</taxon>
        <taxon>Streptophyta</taxon>
        <taxon>Embryophyta</taxon>
        <taxon>Tracheophyta</taxon>
        <taxon>Spermatophyta</taxon>
        <taxon>Magnoliopsida</taxon>
        <taxon>eudicotyledons</taxon>
        <taxon>Gunneridae</taxon>
        <taxon>Pentapetalae</taxon>
        <taxon>rosids</taxon>
        <taxon>fabids</taxon>
        <taxon>Fabales</taxon>
        <taxon>Fabaceae</taxon>
        <taxon>Papilionoideae</taxon>
        <taxon>50 kb inversion clade</taxon>
        <taxon>NPAAA clade</taxon>
        <taxon>Hologalegina</taxon>
        <taxon>IRL clade</taxon>
        <taxon>Trifolieae</taxon>
        <taxon>Trifolium</taxon>
    </lineage>
</organism>
<proteinExistence type="predicted"/>
<feature type="compositionally biased region" description="Low complexity" evidence="1">
    <location>
        <begin position="161"/>
        <end position="174"/>
    </location>
</feature>
<feature type="region of interest" description="Disordered" evidence="1">
    <location>
        <begin position="136"/>
        <end position="194"/>
    </location>
</feature>
<dbReference type="SUPFAM" id="SSF56672">
    <property type="entry name" value="DNA/RNA polymerases"/>
    <property type="match status" value="1"/>
</dbReference>
<reference evidence="4 5" key="2">
    <citation type="journal article" date="2017" name="Front. Plant Sci.">
        <title>Gene Classification and Mining of Molecular Markers Useful in Red Clover (Trifolium pratense) Breeding.</title>
        <authorList>
            <person name="Istvanek J."/>
            <person name="Dluhosova J."/>
            <person name="Dluhos P."/>
            <person name="Patkova L."/>
            <person name="Nedelnik J."/>
            <person name="Repkova J."/>
        </authorList>
    </citation>
    <scope>NUCLEOTIDE SEQUENCE [LARGE SCALE GENOMIC DNA]</scope>
    <source>
        <strain evidence="5">cv. Tatra</strain>
        <tissue evidence="4">Young leaves</tissue>
    </source>
</reference>
<dbReference type="PANTHER" id="PTHR11439">
    <property type="entry name" value="GAG-POL-RELATED RETROTRANSPOSON"/>
    <property type="match status" value="1"/>
</dbReference>
<dbReference type="Pfam" id="PF07727">
    <property type="entry name" value="RVT_2"/>
    <property type="match status" value="1"/>
</dbReference>
<gene>
    <name evidence="4" type="ORF">L195_g030193</name>
</gene>
<dbReference type="PANTHER" id="PTHR11439:SF498">
    <property type="entry name" value="DNAK FAMILY PROTEIN"/>
    <property type="match status" value="1"/>
</dbReference>
<name>A0A2K3L6W5_TRIPR</name>
<dbReference type="CDD" id="cd09272">
    <property type="entry name" value="RNase_HI_RT_Ty1"/>
    <property type="match status" value="1"/>
</dbReference>
<feature type="domain" description="Retroviral polymerase SH3-like" evidence="3">
    <location>
        <begin position="45"/>
        <end position="106"/>
    </location>
</feature>
<dbReference type="InterPro" id="IPR057670">
    <property type="entry name" value="SH3_retrovirus"/>
</dbReference>
<feature type="domain" description="Reverse transcriptase Ty1/copia-type" evidence="2">
    <location>
        <begin position="278"/>
        <end position="520"/>
    </location>
</feature>
<dbReference type="ExpressionAtlas" id="A0A2K3L6W5">
    <property type="expression patterns" value="baseline"/>
</dbReference>
<dbReference type="InterPro" id="IPR013103">
    <property type="entry name" value="RVT_2"/>
</dbReference>
<evidence type="ECO:0000256" key="1">
    <source>
        <dbReference type="SAM" id="MobiDB-lite"/>
    </source>
</evidence>
<dbReference type="AlphaFoldDB" id="A0A2K3L6W5"/>
<dbReference type="Pfam" id="PF25597">
    <property type="entry name" value="SH3_retrovirus"/>
    <property type="match status" value="1"/>
</dbReference>
<accession>A0A2K3L6W5</accession>
<evidence type="ECO:0000313" key="4">
    <source>
        <dbReference type="EMBL" id="PNX74277.1"/>
    </source>
</evidence>
<dbReference type="Proteomes" id="UP000236291">
    <property type="component" value="Unassembled WGS sequence"/>
</dbReference>
<evidence type="ECO:0000313" key="5">
    <source>
        <dbReference type="Proteomes" id="UP000236291"/>
    </source>
</evidence>
<evidence type="ECO:0000259" key="2">
    <source>
        <dbReference type="Pfam" id="PF07727"/>
    </source>
</evidence>
<protein>
    <submittedName>
        <fullName evidence="4">Retrovirus-related Pol polyprotein from transposon TNT 1-94</fullName>
    </submittedName>
</protein>
<dbReference type="InterPro" id="IPR043502">
    <property type="entry name" value="DNA/RNA_pol_sf"/>
</dbReference>